<reference evidence="1 2" key="1">
    <citation type="submission" date="2019-06" db="EMBL/GenBank/DDBJ databases">
        <title>Genomic Encyclopedia of Type Strains, Phase IV (KMG-V): Genome sequencing to study the core and pangenomes of soil and plant-associated prokaryotes.</title>
        <authorList>
            <person name="Whitman W."/>
        </authorList>
    </citation>
    <scope>NUCLEOTIDE SEQUENCE [LARGE SCALE GENOMIC DNA]</scope>
    <source>
        <strain evidence="1 2">BR 10355</strain>
    </source>
</reference>
<evidence type="ECO:0000313" key="2">
    <source>
        <dbReference type="Proteomes" id="UP000321304"/>
    </source>
</evidence>
<sequence>MTRRSLEQRRVETLLQLLDVSAGKGQVPSSRTTRRGCEAAIAFSAANLHYFQIGLTCSPKVPKGCLPAQEALTLRHWFAFPVAIHALKSIGVTTTHSTLCSAERECRNPNGGLLCLYLHQKKSSLRRHMSPLASSCAKSRFVPEFVCMICPTRCQMRSSMHAGSQGNDAGLCPHPGSLRRPSTSFPRNLDFKIGSTFAAFWRGGPNCPMIWAAFGTIFVANSCSTVGSRPMLTPARSVAKVVSGFCSRSQSRSSSAMLISFEC</sequence>
<dbReference type="Proteomes" id="UP000321304">
    <property type="component" value="Unassembled WGS sequence"/>
</dbReference>
<protein>
    <submittedName>
        <fullName evidence="1">Uncharacterized protein</fullName>
    </submittedName>
</protein>
<comment type="caution">
    <text evidence="1">The sequence shown here is derived from an EMBL/GenBank/DDBJ whole genome shotgun (WGS) entry which is preliminary data.</text>
</comment>
<evidence type="ECO:0000313" key="1">
    <source>
        <dbReference type="EMBL" id="TWB98437.1"/>
    </source>
</evidence>
<keyword evidence="2" id="KW-1185">Reference proteome</keyword>
<accession>A0A560LSJ4</accession>
<proteinExistence type="predicted"/>
<gene>
    <name evidence="1" type="ORF">FBZ93_106396</name>
</gene>
<name>A0A560LSJ4_9BRAD</name>
<dbReference type="EMBL" id="VITY01000006">
    <property type="protein sequence ID" value="TWB98437.1"/>
    <property type="molecule type" value="Genomic_DNA"/>
</dbReference>
<organism evidence="1 2">
    <name type="scientific">Bradyrhizobium macuxiense</name>
    <dbReference type="NCBI Taxonomy" id="1755647"/>
    <lineage>
        <taxon>Bacteria</taxon>
        <taxon>Pseudomonadati</taxon>
        <taxon>Pseudomonadota</taxon>
        <taxon>Alphaproteobacteria</taxon>
        <taxon>Hyphomicrobiales</taxon>
        <taxon>Nitrobacteraceae</taxon>
        <taxon>Bradyrhizobium</taxon>
    </lineage>
</organism>
<dbReference type="AlphaFoldDB" id="A0A560LSJ4"/>